<feature type="domain" description="1-deoxy-D-xylulose 5-phosphate reductoisomerase N-terminal" evidence="10">
    <location>
        <begin position="5"/>
        <end position="133"/>
    </location>
</feature>
<dbReference type="Pfam" id="PF02670">
    <property type="entry name" value="DXP_reductoisom"/>
    <property type="match status" value="1"/>
</dbReference>
<dbReference type="FunFam" id="3.40.50.720:FF:000045">
    <property type="entry name" value="1-deoxy-D-xylulose 5-phosphate reductoisomerase"/>
    <property type="match status" value="1"/>
</dbReference>
<keyword evidence="4 9" id="KW-0521">NADP</keyword>
<comment type="caution">
    <text evidence="13">The sequence shown here is derived from an EMBL/GenBank/DDBJ whole genome shotgun (WGS) entry which is preliminary data.</text>
</comment>
<feature type="binding site" evidence="9">
    <location>
        <position position="221"/>
    </location>
    <ligand>
        <name>1-deoxy-D-xylulose 5-phosphate</name>
        <dbReference type="ChEBI" id="CHEBI:57792"/>
    </ligand>
</feature>
<protein>
    <recommendedName>
        <fullName evidence="9">1-deoxy-D-xylulose 5-phosphate reductoisomerase</fullName>
        <shortName evidence="9">DXP reductoisomerase</shortName>
        <ecNumber evidence="9">1.1.1.267</ecNumber>
    </recommendedName>
    <alternativeName>
        <fullName evidence="9">1-deoxyxylulose-5-phosphate reductoisomerase</fullName>
    </alternativeName>
    <alternativeName>
        <fullName evidence="9">2-C-methyl-D-erythritol 4-phosphate synthase</fullName>
    </alternativeName>
</protein>
<organism evidence="13 15">
    <name type="scientific">Caballeronia sordidicola</name>
    <name type="common">Burkholderia sordidicola</name>
    <dbReference type="NCBI Taxonomy" id="196367"/>
    <lineage>
        <taxon>Bacteria</taxon>
        <taxon>Pseudomonadati</taxon>
        <taxon>Pseudomonadota</taxon>
        <taxon>Betaproteobacteria</taxon>
        <taxon>Burkholderiales</taxon>
        <taxon>Burkholderiaceae</taxon>
        <taxon>Caballeronia</taxon>
    </lineage>
</organism>
<feature type="binding site" evidence="9">
    <location>
        <position position="224"/>
    </location>
    <ligand>
        <name>1-deoxy-D-xylulose 5-phosphate</name>
        <dbReference type="ChEBI" id="CHEBI:57792"/>
    </ligand>
</feature>
<feature type="binding site" evidence="9">
    <location>
        <position position="38"/>
    </location>
    <ligand>
        <name>NADPH</name>
        <dbReference type="ChEBI" id="CHEBI:57783"/>
    </ligand>
</feature>
<feature type="binding site" evidence="9">
    <location>
        <position position="127"/>
    </location>
    <ligand>
        <name>NADPH</name>
        <dbReference type="ChEBI" id="CHEBI:57783"/>
    </ligand>
</feature>
<reference evidence="13" key="2">
    <citation type="submission" date="2017-01" db="EMBL/GenBank/DDBJ databases">
        <authorList>
            <person name="Mah S.A."/>
            <person name="Swanson W.J."/>
            <person name="Moy G.W."/>
            <person name="Vacquier V.D."/>
        </authorList>
    </citation>
    <scope>NUCLEOTIDE SEQUENCE</scope>
    <source>
        <strain evidence="13">PAMC 26633</strain>
    </source>
</reference>
<feature type="binding site" evidence="9">
    <location>
        <position position="220"/>
    </location>
    <ligand>
        <name>1-deoxy-D-xylulose 5-phosphate</name>
        <dbReference type="ChEBI" id="CHEBI:57792"/>
    </ligand>
</feature>
<dbReference type="GO" id="GO:0070402">
    <property type="term" value="F:NADPH binding"/>
    <property type="evidence" value="ECO:0007669"/>
    <property type="project" value="InterPro"/>
</dbReference>
<dbReference type="InterPro" id="IPR026877">
    <property type="entry name" value="DXPR_C"/>
</dbReference>
<dbReference type="eggNOG" id="COG0743">
    <property type="taxonomic scope" value="Bacteria"/>
</dbReference>
<dbReference type="GO" id="GO:0051484">
    <property type="term" value="P:isopentenyl diphosphate biosynthetic process, methylerythritol 4-phosphate pathway involved in terpenoid biosynthetic process"/>
    <property type="evidence" value="ECO:0007669"/>
    <property type="project" value="TreeGrafter"/>
</dbReference>
<dbReference type="GO" id="GO:0030604">
    <property type="term" value="F:1-deoxy-D-xylulose-5-phosphate reductoisomerase activity"/>
    <property type="evidence" value="ECO:0007669"/>
    <property type="project" value="UniProtKB-UniRule"/>
</dbReference>
<dbReference type="InterPro" id="IPR013512">
    <property type="entry name" value="DXP_reductoisomerase_N"/>
</dbReference>
<reference evidence="15" key="1">
    <citation type="submission" date="2017-01" db="EMBL/GenBank/DDBJ databases">
        <title>Genome Analysis of Deinococcus marmoris KOPRI26562.</title>
        <authorList>
            <person name="Kim J.H."/>
            <person name="Oh H.-M."/>
        </authorList>
    </citation>
    <scope>NUCLEOTIDE SEQUENCE [LARGE SCALE GENOMIC DNA]</scope>
    <source>
        <strain evidence="15">PAMC 26633</strain>
    </source>
</reference>
<feature type="binding site" evidence="9">
    <location>
        <position position="39"/>
    </location>
    <ligand>
        <name>NADPH</name>
        <dbReference type="ChEBI" id="CHEBI:57783"/>
    </ligand>
</feature>
<evidence type="ECO:0000259" key="12">
    <source>
        <dbReference type="Pfam" id="PF13288"/>
    </source>
</evidence>
<feature type="binding site" evidence="9">
    <location>
        <position position="153"/>
    </location>
    <ligand>
        <name>Mn(2+)</name>
        <dbReference type="ChEBI" id="CHEBI:29035"/>
    </ligand>
</feature>
<evidence type="ECO:0000313" key="13">
    <source>
        <dbReference type="EMBL" id="OXC74764.1"/>
    </source>
</evidence>
<dbReference type="EMBL" id="MTHB01000041">
    <property type="protein sequence ID" value="OXC79458.1"/>
    <property type="molecule type" value="Genomic_DNA"/>
</dbReference>
<name>A0A226WUA7_CABSO</name>
<comment type="caution">
    <text evidence="9">Lacks conserved residue(s) required for the propagation of feature annotation.</text>
</comment>
<dbReference type="NCBIfam" id="NF009114">
    <property type="entry name" value="PRK12464.1"/>
    <property type="match status" value="1"/>
</dbReference>
<dbReference type="SUPFAM" id="SSF51735">
    <property type="entry name" value="NAD(P)-binding Rossmann-fold domains"/>
    <property type="match status" value="1"/>
</dbReference>
<evidence type="ECO:0000256" key="2">
    <source>
        <dbReference type="ARBA" id="ARBA00006825"/>
    </source>
</evidence>
<dbReference type="PANTHER" id="PTHR30525">
    <property type="entry name" value="1-DEOXY-D-XYLULOSE 5-PHOSPHATE REDUCTOISOMERASE"/>
    <property type="match status" value="1"/>
</dbReference>
<feature type="binding site" evidence="9">
    <location>
        <position position="208"/>
    </location>
    <ligand>
        <name>NADPH</name>
        <dbReference type="ChEBI" id="CHEBI:57783"/>
    </ligand>
</feature>
<feature type="binding site" evidence="9">
    <location>
        <position position="224"/>
    </location>
    <ligand>
        <name>Mn(2+)</name>
        <dbReference type="ChEBI" id="CHEBI:29035"/>
    </ligand>
</feature>
<dbReference type="InterPro" id="IPR036291">
    <property type="entry name" value="NAD(P)-bd_dom_sf"/>
</dbReference>
<feature type="binding site" evidence="9">
    <location>
        <position position="126"/>
    </location>
    <ligand>
        <name>1-deoxy-D-xylulose 5-phosphate</name>
        <dbReference type="ChEBI" id="CHEBI:57792"/>
    </ligand>
</feature>
<dbReference type="RefSeq" id="WP_089159878.1">
    <property type="nucleotide sequence ID" value="NZ_MTHB01000041.1"/>
</dbReference>
<comment type="function">
    <text evidence="9">Catalyzes the NADPH-dependent rearrangement and reduction of 1-deoxy-D-xylulose-5-phosphate (DXP) to 2-C-methyl-D-erythritol 4-phosphate (MEP).</text>
</comment>
<dbReference type="OrthoDB" id="9806546at2"/>
<feature type="binding site" evidence="9">
    <location>
        <position position="151"/>
    </location>
    <ligand>
        <name>Mn(2+)</name>
        <dbReference type="ChEBI" id="CHEBI:29035"/>
    </ligand>
</feature>
<dbReference type="PIRSF" id="PIRSF006205">
    <property type="entry name" value="Dxp_reductismrs"/>
    <property type="match status" value="1"/>
</dbReference>
<evidence type="ECO:0000256" key="9">
    <source>
        <dbReference type="HAMAP-Rule" id="MF_00183"/>
    </source>
</evidence>
<dbReference type="AlphaFoldDB" id="A0A226WUA7"/>
<dbReference type="UniPathway" id="UPA00056">
    <property type="reaction ID" value="UER00092"/>
</dbReference>
<comment type="catalytic activity">
    <reaction evidence="8">
        <text>2-C-methyl-D-erythritol 4-phosphate + NADP(+) = 1-deoxy-D-xylulose 5-phosphate + NADPH + H(+)</text>
        <dbReference type="Rhea" id="RHEA:13717"/>
        <dbReference type="ChEBI" id="CHEBI:15378"/>
        <dbReference type="ChEBI" id="CHEBI:57783"/>
        <dbReference type="ChEBI" id="CHEBI:57792"/>
        <dbReference type="ChEBI" id="CHEBI:58262"/>
        <dbReference type="ChEBI" id="CHEBI:58349"/>
        <dbReference type="EC" id="1.1.1.267"/>
    </reaction>
    <physiologicalReaction direction="right-to-left" evidence="8">
        <dbReference type="Rhea" id="RHEA:13719"/>
    </physiologicalReaction>
</comment>
<evidence type="ECO:0000256" key="5">
    <source>
        <dbReference type="ARBA" id="ARBA00023002"/>
    </source>
</evidence>
<evidence type="ECO:0000256" key="3">
    <source>
        <dbReference type="ARBA" id="ARBA00022723"/>
    </source>
</evidence>
<dbReference type="InterPro" id="IPR003821">
    <property type="entry name" value="DXP_reductoisomerase"/>
</dbReference>
<evidence type="ECO:0000313" key="14">
    <source>
        <dbReference type="EMBL" id="OXC79458.1"/>
    </source>
</evidence>
<dbReference type="Gene3D" id="3.40.50.720">
    <property type="entry name" value="NAD(P)-binding Rossmann-like Domain"/>
    <property type="match status" value="1"/>
</dbReference>
<evidence type="ECO:0000313" key="15">
    <source>
        <dbReference type="Proteomes" id="UP000214720"/>
    </source>
</evidence>
<evidence type="ECO:0000256" key="7">
    <source>
        <dbReference type="ARBA" id="ARBA00023229"/>
    </source>
</evidence>
<feature type="binding site" evidence="9">
    <location>
        <position position="202"/>
    </location>
    <ligand>
        <name>1-deoxy-D-xylulose 5-phosphate</name>
        <dbReference type="ChEBI" id="CHEBI:57792"/>
    </ligand>
</feature>
<dbReference type="NCBIfam" id="NF003938">
    <property type="entry name" value="PRK05447.1-1"/>
    <property type="match status" value="1"/>
</dbReference>
<accession>A0A226WUA7</accession>
<dbReference type="PANTHER" id="PTHR30525:SF0">
    <property type="entry name" value="1-DEOXY-D-XYLULOSE 5-PHOSPHATE REDUCTOISOMERASE, CHLOROPLASTIC"/>
    <property type="match status" value="1"/>
</dbReference>
<keyword evidence="5 9" id="KW-0560">Oxidoreductase</keyword>
<feature type="domain" description="1-deoxy-D-xylulose 5-phosphate reductoisomerase C-terminal" evidence="11">
    <location>
        <begin position="147"/>
        <end position="232"/>
    </location>
</feature>
<dbReference type="HAMAP" id="MF_00183">
    <property type="entry name" value="DXP_reductoisom"/>
    <property type="match status" value="1"/>
</dbReference>
<comment type="pathway">
    <text evidence="1 9">Isoprenoid biosynthesis; isopentenyl diphosphate biosynthesis via DXP pathway; isopentenyl diphosphate from 1-deoxy-D-xylulose 5-phosphate: step 1/6.</text>
</comment>
<evidence type="ECO:0000256" key="4">
    <source>
        <dbReference type="ARBA" id="ARBA00022857"/>
    </source>
</evidence>
<keyword evidence="13" id="KW-0413">Isomerase</keyword>
<feature type="binding site" evidence="9">
    <location>
        <position position="14"/>
    </location>
    <ligand>
        <name>NADPH</name>
        <dbReference type="ChEBI" id="CHEBI:57783"/>
    </ligand>
</feature>
<comment type="similarity">
    <text evidence="2 9">Belongs to the DXR family.</text>
</comment>
<evidence type="ECO:0000256" key="6">
    <source>
        <dbReference type="ARBA" id="ARBA00023211"/>
    </source>
</evidence>
<feature type="binding site" evidence="9">
    <location>
        <position position="125"/>
    </location>
    <ligand>
        <name>NADPH</name>
        <dbReference type="ChEBI" id="CHEBI:57783"/>
    </ligand>
</feature>
<feature type="binding site" evidence="9">
    <location>
        <position position="13"/>
    </location>
    <ligand>
        <name>NADPH</name>
        <dbReference type="ChEBI" id="CHEBI:57783"/>
    </ligand>
</feature>
<proteinExistence type="inferred from homology"/>
<evidence type="ECO:0000259" key="11">
    <source>
        <dbReference type="Pfam" id="PF08436"/>
    </source>
</evidence>
<dbReference type="EC" id="1.1.1.267" evidence="9"/>
<keyword evidence="6 9" id="KW-0464">Manganese</keyword>
<dbReference type="EMBL" id="MTHB01000204">
    <property type="protein sequence ID" value="OXC74764.1"/>
    <property type="molecule type" value="Genomic_DNA"/>
</dbReference>
<feature type="binding site" evidence="9">
    <location>
        <position position="152"/>
    </location>
    <ligand>
        <name>1-deoxy-D-xylulose 5-phosphate</name>
        <dbReference type="ChEBI" id="CHEBI:57792"/>
    </ligand>
</feature>
<dbReference type="GO" id="GO:0030145">
    <property type="term" value="F:manganese ion binding"/>
    <property type="evidence" value="ECO:0007669"/>
    <property type="project" value="TreeGrafter"/>
</dbReference>
<feature type="binding site" evidence="9">
    <location>
        <position position="11"/>
    </location>
    <ligand>
        <name>NADPH</name>
        <dbReference type="ChEBI" id="CHEBI:57783"/>
    </ligand>
</feature>
<evidence type="ECO:0000256" key="8">
    <source>
        <dbReference type="ARBA" id="ARBA00048543"/>
    </source>
</evidence>
<feature type="binding site" evidence="9">
    <location>
        <position position="153"/>
    </location>
    <ligand>
        <name>1-deoxy-D-xylulose 5-phosphate</name>
        <dbReference type="ChEBI" id="CHEBI:57792"/>
    </ligand>
</feature>
<dbReference type="InterPro" id="IPR036169">
    <property type="entry name" value="DXPR_C_sf"/>
</dbReference>
<feature type="binding site" evidence="9">
    <location>
        <position position="12"/>
    </location>
    <ligand>
        <name>NADPH</name>
        <dbReference type="ChEBI" id="CHEBI:57783"/>
    </ligand>
</feature>
<dbReference type="Proteomes" id="UP000214720">
    <property type="component" value="Unassembled WGS sequence"/>
</dbReference>
<sequence length="401" mass="42148">MQKRLTLLGSTGSIGESTLDVVARHPDRFTVYALSAHRNGDKLVDQCVRFQPEVAVVGDADTAAKVAAALRAQGCKTEVSYGPQALVDVSASAACDTVVAAIVGAAGLAPTLAAARAGKRILLANKEALVMSGKIFIDAVHDNGAVLLPVDSEHNAVFQCMPREVALHGGVSKIILTASGGPFRTREPSTLRHVTPDEACKHPNWAMGRKISVDSATMMNKGLEVIEAHWLFNVPGSRIEVLIHPQSVIHSLVSYADGSVLAQLGNPDMRTPIAYALAFPERVDSGVAQLDLAQIASLTFEKPDLKRFPCLALALKALDAGGTASAALNAANEVAVEAFLARRIGFMSIGEVVERVLNALPNGSASTLDEVLAADAEARRLAGEFAALLTADAPHAERVLH</sequence>
<evidence type="ECO:0000256" key="1">
    <source>
        <dbReference type="ARBA" id="ARBA00005094"/>
    </source>
</evidence>
<dbReference type="InterPro" id="IPR013644">
    <property type="entry name" value="DXP_reductoisomerase_C"/>
</dbReference>
<dbReference type="NCBIfam" id="TIGR00243">
    <property type="entry name" value="Dxr"/>
    <property type="match status" value="1"/>
</dbReference>
<evidence type="ECO:0000259" key="10">
    <source>
        <dbReference type="Pfam" id="PF02670"/>
    </source>
</evidence>
<keyword evidence="7 9" id="KW-0414">Isoprene biosynthesis</keyword>
<dbReference type="SUPFAM" id="SSF55347">
    <property type="entry name" value="Glyceraldehyde-3-phosphate dehydrogenase-like, C-terminal domain"/>
    <property type="match status" value="1"/>
</dbReference>
<gene>
    <name evidence="9" type="primary">dxr</name>
    <name evidence="14" type="ORF">BSU04_07180</name>
    <name evidence="13" type="ORF">BSU04_30090</name>
</gene>
<feature type="domain" description="DXP reductoisomerase C-terminal" evidence="12">
    <location>
        <begin position="264"/>
        <end position="380"/>
    </location>
</feature>
<keyword evidence="3 9" id="KW-0479">Metal-binding</keyword>
<feature type="binding site" evidence="9">
    <location>
        <position position="179"/>
    </location>
    <ligand>
        <name>1-deoxy-D-xylulose 5-phosphate</name>
        <dbReference type="ChEBI" id="CHEBI:57792"/>
    </ligand>
</feature>
<keyword evidence="9" id="KW-0460">Magnesium</keyword>
<dbReference type="Pfam" id="PF08436">
    <property type="entry name" value="DXP_redisom_C"/>
    <property type="match status" value="1"/>
</dbReference>
<dbReference type="SUPFAM" id="SSF69055">
    <property type="entry name" value="1-deoxy-D-xylulose-5-phosphate reductoisomerase, C-terminal domain"/>
    <property type="match status" value="1"/>
</dbReference>
<dbReference type="Gene3D" id="1.10.1740.10">
    <property type="match status" value="1"/>
</dbReference>
<dbReference type="Pfam" id="PF13288">
    <property type="entry name" value="DXPR_C"/>
    <property type="match status" value="1"/>
</dbReference>
<comment type="cofactor">
    <cofactor evidence="9">
        <name>Mg(2+)</name>
        <dbReference type="ChEBI" id="CHEBI:18420"/>
    </cofactor>
    <cofactor evidence="9">
        <name>Mn(2+)</name>
        <dbReference type="ChEBI" id="CHEBI:29035"/>
    </cofactor>
</comment>
<dbReference type="GO" id="GO:0016853">
    <property type="term" value="F:isomerase activity"/>
    <property type="evidence" value="ECO:0007669"/>
    <property type="project" value="UniProtKB-KW"/>
</dbReference>
<feature type="binding site" evidence="9">
    <location>
        <position position="215"/>
    </location>
    <ligand>
        <name>1-deoxy-D-xylulose 5-phosphate</name>
        <dbReference type="ChEBI" id="CHEBI:57792"/>
    </ligand>
</feature>